<accession>A0ABR9CQN7</accession>
<gene>
    <name evidence="2" type="ORF">IG616_16655</name>
</gene>
<evidence type="ECO:0000313" key="2">
    <source>
        <dbReference type="EMBL" id="MBD8893175.1"/>
    </source>
</evidence>
<evidence type="ECO:0008006" key="4">
    <source>
        <dbReference type="Google" id="ProtNLM"/>
    </source>
</evidence>
<evidence type="ECO:0000313" key="3">
    <source>
        <dbReference type="Proteomes" id="UP000632063"/>
    </source>
</evidence>
<evidence type="ECO:0000256" key="1">
    <source>
        <dbReference type="SAM" id="SignalP"/>
    </source>
</evidence>
<sequence length="132" mass="14350">MKVAFTTTIIFALSCLPALSKDLPKGAAEITDAQQIEFLSGKKIDGIFYGKKAGGWTVEWKADGSKIAAVTPTGKKTMNKTLKWMVKDGKLCEEGFKDSKMICGTGGRYFKSENTCFTTGADKKTVTNEFPC</sequence>
<reference evidence="2 3" key="2">
    <citation type="journal article" date="2021" name="Int. J. Syst. Evol. Microbiol.">
        <title>Roseibium litorale sp. nov., isolated from a tidal flat sediment and proposal for the reclassification of Labrenzia polysiphoniae as Roseibium polysiphoniae comb. nov.</title>
        <authorList>
            <person name="Liu Y."/>
            <person name="Pei T."/>
            <person name="Du J."/>
            <person name="Chao M."/>
            <person name="Deng M.R."/>
            <person name="Zhu H."/>
        </authorList>
    </citation>
    <scope>NUCLEOTIDE SEQUENCE [LARGE SCALE GENOMIC DNA]</scope>
    <source>
        <strain evidence="2 3">4C16A</strain>
    </source>
</reference>
<protein>
    <recommendedName>
        <fullName evidence="4">DUF995 domain-containing protein</fullName>
    </recommendedName>
</protein>
<reference evidence="3" key="1">
    <citation type="submission" date="2020-09" db="EMBL/GenBank/DDBJ databases">
        <title>The genome sequence of strain Labrenzia suaedae 4C16A.</title>
        <authorList>
            <person name="Liu Y."/>
        </authorList>
    </citation>
    <scope>NUCLEOTIDE SEQUENCE [LARGE SCALE GENOMIC DNA]</scope>
    <source>
        <strain evidence="3">4C16A</strain>
    </source>
</reference>
<dbReference type="Proteomes" id="UP000632063">
    <property type="component" value="Unassembled WGS sequence"/>
</dbReference>
<proteinExistence type="predicted"/>
<dbReference type="RefSeq" id="WP_192149295.1">
    <property type="nucleotide sequence ID" value="NZ_JACYXI010000011.1"/>
</dbReference>
<name>A0ABR9CQN7_9HYPH</name>
<dbReference type="EMBL" id="JACYXI010000011">
    <property type="protein sequence ID" value="MBD8893175.1"/>
    <property type="molecule type" value="Genomic_DNA"/>
</dbReference>
<feature type="chain" id="PRO_5046619578" description="DUF995 domain-containing protein" evidence="1">
    <location>
        <begin position="21"/>
        <end position="132"/>
    </location>
</feature>
<feature type="signal peptide" evidence="1">
    <location>
        <begin position="1"/>
        <end position="20"/>
    </location>
</feature>
<keyword evidence="3" id="KW-1185">Reference proteome</keyword>
<comment type="caution">
    <text evidence="2">The sequence shown here is derived from an EMBL/GenBank/DDBJ whole genome shotgun (WGS) entry which is preliminary data.</text>
</comment>
<organism evidence="2 3">
    <name type="scientific">Roseibium litorale</name>
    <dbReference type="NCBI Taxonomy" id="2803841"/>
    <lineage>
        <taxon>Bacteria</taxon>
        <taxon>Pseudomonadati</taxon>
        <taxon>Pseudomonadota</taxon>
        <taxon>Alphaproteobacteria</taxon>
        <taxon>Hyphomicrobiales</taxon>
        <taxon>Stappiaceae</taxon>
        <taxon>Roseibium</taxon>
    </lineage>
</organism>
<dbReference type="PROSITE" id="PS51257">
    <property type="entry name" value="PROKAR_LIPOPROTEIN"/>
    <property type="match status" value="1"/>
</dbReference>
<keyword evidence="1" id="KW-0732">Signal</keyword>